<dbReference type="EMBL" id="CAAALY010245029">
    <property type="protein sequence ID" value="VEL33013.1"/>
    <property type="molecule type" value="Genomic_DNA"/>
</dbReference>
<accession>A0A3S5B444</accession>
<feature type="compositionally biased region" description="Basic residues" evidence="1">
    <location>
        <begin position="46"/>
        <end position="57"/>
    </location>
</feature>
<comment type="caution">
    <text evidence="2">The sequence shown here is derived from an EMBL/GenBank/DDBJ whole genome shotgun (WGS) entry which is preliminary data.</text>
</comment>
<gene>
    <name evidence="2" type="ORF">PXEA_LOCUS26453</name>
</gene>
<feature type="compositionally biased region" description="Polar residues" evidence="1">
    <location>
        <begin position="69"/>
        <end position="79"/>
    </location>
</feature>
<evidence type="ECO:0000313" key="2">
    <source>
        <dbReference type="EMBL" id="VEL33013.1"/>
    </source>
</evidence>
<protein>
    <submittedName>
        <fullName evidence="2">Uncharacterized protein</fullName>
    </submittedName>
</protein>
<evidence type="ECO:0000313" key="3">
    <source>
        <dbReference type="Proteomes" id="UP000784294"/>
    </source>
</evidence>
<dbReference type="AlphaFoldDB" id="A0A3S5B444"/>
<evidence type="ECO:0000256" key="1">
    <source>
        <dbReference type="SAM" id="MobiDB-lite"/>
    </source>
</evidence>
<organism evidence="2 3">
    <name type="scientific">Protopolystoma xenopodis</name>
    <dbReference type="NCBI Taxonomy" id="117903"/>
    <lineage>
        <taxon>Eukaryota</taxon>
        <taxon>Metazoa</taxon>
        <taxon>Spiralia</taxon>
        <taxon>Lophotrochozoa</taxon>
        <taxon>Platyhelminthes</taxon>
        <taxon>Monogenea</taxon>
        <taxon>Polyopisthocotylea</taxon>
        <taxon>Polystomatidea</taxon>
        <taxon>Polystomatidae</taxon>
        <taxon>Protopolystoma</taxon>
    </lineage>
</organism>
<keyword evidence="3" id="KW-1185">Reference proteome</keyword>
<reference evidence="2" key="1">
    <citation type="submission" date="2018-11" db="EMBL/GenBank/DDBJ databases">
        <authorList>
            <consortium name="Pathogen Informatics"/>
        </authorList>
    </citation>
    <scope>NUCLEOTIDE SEQUENCE</scope>
</reference>
<sequence>MGIRSRRKLWMRGANNGAVYYWPSTLQSSSPTILALLPRGGESSRRPKHPRRTHTSLRPKNVFCEKTNRSTGLANSRQTSPSPPPPHSDRPHKLSSYHYRQHISAITVHTLMAAVLATQAFCTVNKRIRYFILMPNAASWVSTEIGAVPRRLLQPSSLPSPNESLSSLHSSGPSVQLHLCPPRLGYGPLLSQSLFGLNP</sequence>
<name>A0A3S5B444_9PLAT</name>
<dbReference type="Proteomes" id="UP000784294">
    <property type="component" value="Unassembled WGS sequence"/>
</dbReference>
<proteinExistence type="predicted"/>
<feature type="region of interest" description="Disordered" evidence="1">
    <location>
        <begin position="37"/>
        <end position="94"/>
    </location>
</feature>